<dbReference type="GO" id="GO:0019243">
    <property type="term" value="P:methylglyoxal catabolic process to D-lactate via S-lactoyl-glutathione"/>
    <property type="evidence" value="ECO:0007669"/>
    <property type="project" value="TreeGrafter"/>
</dbReference>
<dbReference type="GO" id="GO:0004462">
    <property type="term" value="F:lactoylglutathione lyase activity"/>
    <property type="evidence" value="ECO:0007669"/>
    <property type="project" value="TreeGrafter"/>
</dbReference>
<dbReference type="AlphaFoldDB" id="A0A2P5F2D9"/>
<dbReference type="STRING" id="63057.A0A2P5F2D9"/>
<dbReference type="GO" id="GO:0005737">
    <property type="term" value="C:cytoplasm"/>
    <property type="evidence" value="ECO:0007669"/>
    <property type="project" value="TreeGrafter"/>
</dbReference>
<keyword evidence="2" id="KW-1185">Reference proteome</keyword>
<accession>A0A2P5F2D9</accession>
<dbReference type="Gene3D" id="3.10.180.10">
    <property type="entry name" value="2,3-Dihydroxybiphenyl 1,2-Dioxygenase, domain 1"/>
    <property type="match status" value="1"/>
</dbReference>
<comment type="caution">
    <text evidence="1">The sequence shown here is derived from an EMBL/GenBank/DDBJ whole genome shotgun (WGS) entry which is preliminary data.</text>
</comment>
<protein>
    <submittedName>
        <fullName evidence="1">Uncharacterized protein</fullName>
    </submittedName>
</protein>
<dbReference type="OrthoDB" id="1707709at2759"/>
<name>A0A2P5F2D9_TREOI</name>
<dbReference type="InterPro" id="IPR029068">
    <property type="entry name" value="Glyas_Bleomycin-R_OHBP_Dase"/>
</dbReference>
<dbReference type="PANTHER" id="PTHR46036">
    <property type="entry name" value="LACTOYLGLUTATHIONE LYASE"/>
    <property type="match status" value="1"/>
</dbReference>
<dbReference type="EMBL" id="JXTC01000070">
    <property type="protein sequence ID" value="PON91958.1"/>
    <property type="molecule type" value="Genomic_DNA"/>
</dbReference>
<evidence type="ECO:0000313" key="2">
    <source>
        <dbReference type="Proteomes" id="UP000237000"/>
    </source>
</evidence>
<proteinExistence type="predicted"/>
<organism evidence="1 2">
    <name type="scientific">Trema orientale</name>
    <name type="common">Charcoal tree</name>
    <name type="synonym">Celtis orientalis</name>
    <dbReference type="NCBI Taxonomy" id="63057"/>
    <lineage>
        <taxon>Eukaryota</taxon>
        <taxon>Viridiplantae</taxon>
        <taxon>Streptophyta</taxon>
        <taxon>Embryophyta</taxon>
        <taxon>Tracheophyta</taxon>
        <taxon>Spermatophyta</taxon>
        <taxon>Magnoliopsida</taxon>
        <taxon>eudicotyledons</taxon>
        <taxon>Gunneridae</taxon>
        <taxon>Pentapetalae</taxon>
        <taxon>rosids</taxon>
        <taxon>fabids</taxon>
        <taxon>Rosales</taxon>
        <taxon>Cannabaceae</taxon>
        <taxon>Trema</taxon>
    </lineage>
</organism>
<gene>
    <name evidence="1" type="ORF">TorRG33x02_122890</name>
</gene>
<sequence>MGNNCQTSNFDAGLGHEAAEKLVIGTDDVYTSAEAVNLVAKELGGKIIRPPDPILIINAKITPFLDPEGWETVRSLQFEKY</sequence>
<reference evidence="2" key="1">
    <citation type="submission" date="2016-06" db="EMBL/GenBank/DDBJ databases">
        <title>Parallel loss of symbiosis genes in relatives of nitrogen-fixing non-legume Parasponia.</title>
        <authorList>
            <person name="Van Velzen R."/>
            <person name="Holmer R."/>
            <person name="Bu F."/>
            <person name="Rutten L."/>
            <person name="Van Zeijl A."/>
            <person name="Liu W."/>
            <person name="Santuari L."/>
            <person name="Cao Q."/>
            <person name="Sharma T."/>
            <person name="Shen D."/>
            <person name="Roswanjaya Y."/>
            <person name="Wardhani T."/>
            <person name="Kalhor M.S."/>
            <person name="Jansen J."/>
            <person name="Van den Hoogen J."/>
            <person name="Gungor B."/>
            <person name="Hartog M."/>
            <person name="Hontelez J."/>
            <person name="Verver J."/>
            <person name="Yang W.-C."/>
            <person name="Schijlen E."/>
            <person name="Repin R."/>
            <person name="Schilthuizen M."/>
            <person name="Schranz E."/>
            <person name="Heidstra R."/>
            <person name="Miyata K."/>
            <person name="Fedorova E."/>
            <person name="Kohlen W."/>
            <person name="Bisseling T."/>
            <person name="Smit S."/>
            <person name="Geurts R."/>
        </authorList>
    </citation>
    <scope>NUCLEOTIDE SEQUENCE [LARGE SCALE GENOMIC DNA]</scope>
    <source>
        <strain evidence="2">cv. RG33-2</strain>
    </source>
</reference>
<dbReference type="InParanoid" id="A0A2P5F2D9"/>
<dbReference type="PANTHER" id="PTHR46036:SF2">
    <property type="entry name" value="LACTOYLGLUTATHIONE LYASE GLX1"/>
    <property type="match status" value="1"/>
</dbReference>
<dbReference type="Proteomes" id="UP000237000">
    <property type="component" value="Unassembled WGS sequence"/>
</dbReference>
<evidence type="ECO:0000313" key="1">
    <source>
        <dbReference type="EMBL" id="PON91958.1"/>
    </source>
</evidence>